<keyword evidence="2" id="KW-1185">Reference proteome</keyword>
<evidence type="ECO:0000313" key="1">
    <source>
        <dbReference type="EMBL" id="TFV98925.1"/>
    </source>
</evidence>
<organism evidence="1 2">
    <name type="scientific">Orlajensenia leifsoniae</name>
    <dbReference type="NCBI Taxonomy" id="2561933"/>
    <lineage>
        <taxon>Bacteria</taxon>
        <taxon>Bacillati</taxon>
        <taxon>Actinomycetota</taxon>
        <taxon>Actinomycetes</taxon>
        <taxon>Micrococcales</taxon>
        <taxon>Microbacteriaceae</taxon>
        <taxon>Orlajensenia</taxon>
    </lineage>
</organism>
<protein>
    <recommendedName>
        <fullName evidence="3">Lipoprotein</fullName>
    </recommendedName>
</protein>
<dbReference type="PROSITE" id="PS51257">
    <property type="entry name" value="PROKAR_LIPOPROTEIN"/>
    <property type="match status" value="1"/>
</dbReference>
<dbReference type="Proteomes" id="UP000298127">
    <property type="component" value="Unassembled WGS sequence"/>
</dbReference>
<evidence type="ECO:0008006" key="3">
    <source>
        <dbReference type="Google" id="ProtNLM"/>
    </source>
</evidence>
<dbReference type="EMBL" id="SPQZ01000002">
    <property type="protein sequence ID" value="TFV98925.1"/>
    <property type="molecule type" value="Genomic_DNA"/>
</dbReference>
<sequence>MPHLRRPLIHAVAVLAVVGILTACSTGSRAKVPVAESSTAAGEAVASDADLDAANQKALDVYVEAERATIPTLLKMYPGMYSTVDITGSLEEQDGTKGLPAGKYSVVFFDYTYAQAMDWTATSEGLDAQRPAIDTLCDTTLFPAMKKVGVTGSMSVVYTYSDNQNEFEPMWSHTCTDQ</sequence>
<reference evidence="1 2" key="1">
    <citation type="journal article" date="2018" name="J. Microbiol.">
        <title>Leifsonia flava sp. nov., a novel actinobacterium isolated from the rhizosphere of Aquilegia viridiflora.</title>
        <authorList>
            <person name="Cai Y."/>
            <person name="Tao W.Z."/>
            <person name="Ma Y.J."/>
            <person name="Cheng J."/>
            <person name="Zhang M.Y."/>
            <person name="Zhang Y.X."/>
        </authorList>
    </citation>
    <scope>NUCLEOTIDE SEQUENCE [LARGE SCALE GENOMIC DNA]</scope>
    <source>
        <strain evidence="1 2">SYP-B2174</strain>
    </source>
</reference>
<comment type="caution">
    <text evidence="1">The sequence shown here is derived from an EMBL/GenBank/DDBJ whole genome shotgun (WGS) entry which is preliminary data.</text>
</comment>
<gene>
    <name evidence="1" type="ORF">E4M00_05330</name>
</gene>
<accession>A0A4Y9R641</accession>
<evidence type="ECO:0000313" key="2">
    <source>
        <dbReference type="Proteomes" id="UP000298127"/>
    </source>
</evidence>
<proteinExistence type="predicted"/>
<dbReference type="RefSeq" id="WP_135119439.1">
    <property type="nucleotide sequence ID" value="NZ_SPQZ01000002.1"/>
</dbReference>
<dbReference type="AlphaFoldDB" id="A0A4Y9R641"/>
<name>A0A4Y9R641_9MICO</name>